<dbReference type="GO" id="GO:0035371">
    <property type="term" value="C:microtubule plus-end"/>
    <property type="evidence" value="ECO:0007669"/>
    <property type="project" value="UniProtKB-ARBA"/>
</dbReference>
<evidence type="ECO:0000256" key="9">
    <source>
        <dbReference type="ARBA" id="ARBA00022676"/>
    </source>
</evidence>
<evidence type="ECO:0000256" key="25">
    <source>
        <dbReference type="SAM" id="Phobius"/>
    </source>
</evidence>
<dbReference type="SMART" id="SM00472">
    <property type="entry name" value="MIR"/>
    <property type="match status" value="3"/>
</dbReference>
<evidence type="ECO:0000256" key="6">
    <source>
        <dbReference type="ARBA" id="ARBA00012839"/>
    </source>
</evidence>
<evidence type="ECO:0000256" key="14">
    <source>
        <dbReference type="ARBA" id="ARBA00022776"/>
    </source>
</evidence>
<comment type="catalytic activity">
    <reaction evidence="22">
        <text>a di-trans,poly-cis-dolichyl beta-D-mannosyl phosphate + L-seryl-[protein] = 3-O-(alpha-D-mannosyl)-L-seryl-[protein] + a di-trans,poly-cis-dolichyl phosphate + H(+)</text>
        <dbReference type="Rhea" id="RHEA:17377"/>
        <dbReference type="Rhea" id="RHEA-COMP:9863"/>
        <dbReference type="Rhea" id="RHEA-COMP:13546"/>
        <dbReference type="Rhea" id="RHEA-COMP:19498"/>
        <dbReference type="Rhea" id="RHEA-COMP:19501"/>
        <dbReference type="ChEBI" id="CHEBI:15378"/>
        <dbReference type="ChEBI" id="CHEBI:29999"/>
        <dbReference type="ChEBI" id="CHEBI:57683"/>
        <dbReference type="ChEBI" id="CHEBI:58211"/>
        <dbReference type="ChEBI" id="CHEBI:137321"/>
        <dbReference type="EC" id="2.4.1.109"/>
    </reaction>
</comment>
<dbReference type="SUPFAM" id="SSF47576">
    <property type="entry name" value="Calponin-homology domain, CH-domain"/>
    <property type="match status" value="1"/>
</dbReference>
<evidence type="ECO:0000256" key="10">
    <source>
        <dbReference type="ARBA" id="ARBA00022679"/>
    </source>
</evidence>
<evidence type="ECO:0000256" key="24">
    <source>
        <dbReference type="SAM" id="MobiDB-lite"/>
    </source>
</evidence>
<proteinExistence type="inferred from homology"/>
<dbReference type="FunFam" id="1.10.418.10:FF:000028">
    <property type="entry name" value="RP/EB family microtubule-associated protein"/>
    <property type="match status" value="1"/>
</dbReference>
<dbReference type="InterPro" id="IPR003342">
    <property type="entry name" value="ArnT-like_N"/>
</dbReference>
<evidence type="ECO:0000256" key="2">
    <source>
        <dbReference type="ARBA" id="ARBA00004477"/>
    </source>
</evidence>
<sequence>MASTVHEVDGKRTTRSSKSPRPSRNLRSEAVERKPTKKADYGSEGVTDNDILLLPGSDYSILAAVTIIAAAVRIFRIYQPTSVVFDEVHFGGFASKYIKGKFFMDVHPPLAKMLIALVGWLAGFDGDFDFKEIGKDYIEPKVPYVAMRLLPAILGVLTIPTMFLTLKAYGCRTMTAVLGAGLLIFENALVTQSRLILLDSPLIFCTAFTALAFTCFTNQHEQGPSRAFDPTWWFWLVMTGLGLGATVSIKWVGLFTIAWVGSLTVLQLWVLLGDTNTVTPRLWFKHFFARMFCLIIIPVAFYVGMFAIHFVCLVNPGDGDGFMSSEFQATLNSKGMQAVPADVAFGSTVSIRHHNTQGGYLHSHPSMYPGGSNQQQITLYPHKDDNNLWLLENQTQPVDALNVTIPGPQAWSNLPTEWIRDGDILKLYHTPTHRRLHSHDVRPPVTEADWQNEVSAYGYEGFEGDANDLFRVEIIRSMSDGAVAKQRLRTIETKFKLVHVMSGCVLFSHKVKLPDWGYEQQEVTCARGGTLPNSVWYVESNEHPMLGEDAEKVNYRDPGFLGKFWELQQVMWTTNAGLVESHTWDSRPPSWPVLRRGINFWGKDHHQIYLLGNPAIWWASTAAIAIYVFFKGLSVLRWQRGYRDYDNTNFKRFDYEIGMTVIGWAFHYFPFFLMARQLFLHHYLPALYFAIMAMCQIYDFGANRIATLGIRNHPEIGRTIAVLYLAFCIAVFTMYAPLIYGNKWTQNECKSVKLFETWDFDCNTFLMDYSHYAEDGLIDAGKVQKTPKVAPAKDEKPAQQVIQQEQKEDEGKVTPQPSLEQKIIGREQKVEYRDENGNILDDEQVSSLAAEGKVTFKTKYETRTRLVDEAGKEVYDEIAPQHPDVEGQNPDTKGVPEDQARVAEFSVLLQELLAWLNSLLQLNITKVEQCGTGAAYCQVFDSIYMDVPMSRVKFNVNTEYAYIQNFKVLQNVFTRHGIDRMVPVESLVKCKMQDNLDFLQFTKRYWDQYFPGHDYDAVARRKNAPASAAPAAGGRVSAGAGARKPGVTSAVKPRVGSAAGGAVVGGASGAAVARLKEENAGLQEAITGLERERDFYFSKLRDIELLIQQAIEADPEIEKDDNSILKHIQSILYSTEEGFEIPAEGEGELAADEAETF</sequence>
<dbReference type="InterPro" id="IPR027005">
    <property type="entry name" value="PMT-like"/>
</dbReference>
<comment type="similarity">
    <text evidence="5">Belongs to the MAPRE family.</text>
</comment>
<feature type="transmembrane region" description="Helical" evidence="25">
    <location>
        <begin position="721"/>
        <end position="740"/>
    </location>
</feature>
<dbReference type="EMBL" id="LCWF01000089">
    <property type="protein sequence ID" value="KKY21002.1"/>
    <property type="molecule type" value="Genomic_DNA"/>
</dbReference>
<gene>
    <name evidence="29" type="ORF">UCRPC4_g03919</name>
</gene>
<evidence type="ECO:0000256" key="5">
    <source>
        <dbReference type="ARBA" id="ARBA00010729"/>
    </source>
</evidence>
<keyword evidence="17 25" id="KW-0472">Membrane</keyword>
<dbReference type="PANTHER" id="PTHR10050">
    <property type="entry name" value="DOLICHYL-PHOSPHATE-MANNOSE--PROTEIN MANNOSYLTRANSFERASE"/>
    <property type="match status" value="1"/>
</dbReference>
<dbReference type="Proteomes" id="UP000053317">
    <property type="component" value="Unassembled WGS sequence"/>
</dbReference>
<dbReference type="InterPro" id="IPR036300">
    <property type="entry name" value="MIR_dom_sf"/>
</dbReference>
<feature type="domain" description="MIR" evidence="27">
    <location>
        <begin position="485"/>
        <end position="541"/>
    </location>
</feature>
<dbReference type="Pfam" id="PF03271">
    <property type="entry name" value="EB1"/>
    <property type="match status" value="1"/>
</dbReference>
<evidence type="ECO:0000256" key="16">
    <source>
        <dbReference type="ARBA" id="ARBA00022989"/>
    </source>
</evidence>
<dbReference type="CDD" id="cd23283">
    <property type="entry name" value="beta-trefoil_MIR_PMT1-like"/>
    <property type="match status" value="1"/>
</dbReference>
<keyword evidence="18" id="KW-0325">Glycoprotein</keyword>
<dbReference type="PROSITE" id="PS51230">
    <property type="entry name" value="EB1_C"/>
    <property type="match status" value="1"/>
</dbReference>
<dbReference type="EC" id="2.4.1.109" evidence="6"/>
<dbReference type="InterPro" id="IPR036133">
    <property type="entry name" value="EB1_C_sf"/>
</dbReference>
<keyword evidence="9" id="KW-0328">Glycosyltransferase</keyword>
<dbReference type="GO" id="GO:0051233">
    <property type="term" value="C:spindle midzone"/>
    <property type="evidence" value="ECO:0007669"/>
    <property type="project" value="UniProtKB-ARBA"/>
</dbReference>
<dbReference type="GO" id="GO:0072686">
    <property type="term" value="C:mitotic spindle"/>
    <property type="evidence" value="ECO:0007669"/>
    <property type="project" value="UniProtKB-ARBA"/>
</dbReference>
<dbReference type="Gene3D" id="1.20.5.1430">
    <property type="match status" value="1"/>
</dbReference>
<evidence type="ECO:0000259" key="27">
    <source>
        <dbReference type="PROSITE" id="PS50919"/>
    </source>
</evidence>
<dbReference type="AlphaFoldDB" id="A0A0G2EDM0"/>
<keyword evidence="20" id="KW-0131">Cell cycle</keyword>
<evidence type="ECO:0000256" key="12">
    <source>
        <dbReference type="ARBA" id="ARBA00022701"/>
    </source>
</evidence>
<name>A0A0G2EDM0_PHACM</name>
<feature type="compositionally biased region" description="Basic and acidic residues" evidence="24">
    <location>
        <begin position="1"/>
        <end position="12"/>
    </location>
</feature>
<dbReference type="Gene3D" id="1.10.418.10">
    <property type="entry name" value="Calponin-like domain"/>
    <property type="match status" value="1"/>
</dbReference>
<feature type="transmembrane region" description="Helical" evidence="25">
    <location>
        <begin position="681"/>
        <end position="700"/>
    </location>
</feature>
<keyword evidence="10" id="KW-0808">Transferase</keyword>
<feature type="transmembrane region" description="Helical" evidence="25">
    <location>
        <begin position="196"/>
        <end position="216"/>
    </location>
</feature>
<feature type="transmembrane region" description="Helical" evidence="25">
    <location>
        <begin position="228"/>
        <end position="245"/>
    </location>
</feature>
<feature type="transmembrane region" description="Helical" evidence="25">
    <location>
        <begin position="292"/>
        <end position="311"/>
    </location>
</feature>
<dbReference type="Pfam" id="PF02815">
    <property type="entry name" value="MIR"/>
    <property type="match status" value="1"/>
</dbReference>
<keyword evidence="14" id="KW-0498">Mitosis</keyword>
<evidence type="ECO:0000259" key="26">
    <source>
        <dbReference type="PROSITE" id="PS50021"/>
    </source>
</evidence>
<comment type="subcellular location">
    <subcellularLocation>
        <location evidence="1">Cytoplasm</location>
        <location evidence="1">Cytoskeleton</location>
    </subcellularLocation>
    <subcellularLocation>
        <location evidence="2">Endoplasmic reticulum membrane</location>
        <topology evidence="2">Multi-pass membrane protein</topology>
    </subcellularLocation>
</comment>
<dbReference type="PROSITE" id="PS50021">
    <property type="entry name" value="CH"/>
    <property type="match status" value="1"/>
</dbReference>
<reference evidence="29 30" key="1">
    <citation type="submission" date="2015-05" db="EMBL/GenBank/DDBJ databases">
        <title>Distinctive expansion of gene families associated with plant cell wall degradation and secondary metabolism in the genomes of grapevine trunk pathogens.</title>
        <authorList>
            <person name="Lawrence D.P."/>
            <person name="Travadon R."/>
            <person name="Rolshausen P.E."/>
            <person name="Baumgartner K."/>
        </authorList>
    </citation>
    <scope>NUCLEOTIDE SEQUENCE [LARGE SCALE GENOMIC DNA]</scope>
    <source>
        <strain evidence="29">UCRPC4</strain>
    </source>
</reference>
<dbReference type="GO" id="GO:0035372">
    <property type="term" value="P:protein localization to microtubule"/>
    <property type="evidence" value="ECO:0007669"/>
    <property type="project" value="UniProtKB-ARBA"/>
</dbReference>
<dbReference type="FunFam" id="1.20.5.1430:FF:000005">
    <property type="entry name" value="Eb1, isoform E"/>
    <property type="match status" value="1"/>
</dbReference>
<feature type="domain" description="Calponin-homology (CH)" evidence="26">
    <location>
        <begin position="906"/>
        <end position="1007"/>
    </location>
</feature>
<keyword evidence="16 25" id="KW-1133">Transmembrane helix</keyword>
<dbReference type="InterPro" id="IPR004953">
    <property type="entry name" value="EB1_C"/>
</dbReference>
<organism evidence="29 30">
    <name type="scientific">Phaeomoniella chlamydospora</name>
    <name type="common">Phaeoacremonium chlamydosporum</name>
    <dbReference type="NCBI Taxonomy" id="158046"/>
    <lineage>
        <taxon>Eukaryota</taxon>
        <taxon>Fungi</taxon>
        <taxon>Dikarya</taxon>
        <taxon>Ascomycota</taxon>
        <taxon>Pezizomycotina</taxon>
        <taxon>Eurotiomycetes</taxon>
        <taxon>Chaetothyriomycetidae</taxon>
        <taxon>Phaeomoniellales</taxon>
        <taxon>Phaeomoniellaceae</taxon>
        <taxon>Phaeomoniella</taxon>
    </lineage>
</organism>
<evidence type="ECO:0000313" key="30">
    <source>
        <dbReference type="Proteomes" id="UP000053317"/>
    </source>
</evidence>
<dbReference type="OrthoDB" id="292747at2759"/>
<dbReference type="InterPro" id="IPR016093">
    <property type="entry name" value="MIR_motif"/>
</dbReference>
<feature type="domain" description="EB1 C-terminal" evidence="28">
    <location>
        <begin position="1064"/>
        <end position="1141"/>
    </location>
</feature>
<protein>
    <recommendedName>
        <fullName evidence="6">dolichyl-phosphate-mannose--protein mannosyltransferase</fullName>
        <ecNumber evidence="6">2.4.1.109</ecNumber>
    </recommendedName>
</protein>
<keyword evidence="12 23" id="KW-0493">Microtubule</keyword>
<comment type="caution">
    <text evidence="29">The sequence shown here is derived from an EMBL/GenBank/DDBJ whole genome shotgun (WGS) entry which is preliminary data.</text>
</comment>
<evidence type="ECO:0000256" key="3">
    <source>
        <dbReference type="ARBA" id="ARBA00004922"/>
    </source>
</evidence>
<evidence type="ECO:0000256" key="20">
    <source>
        <dbReference type="ARBA" id="ARBA00023306"/>
    </source>
</evidence>
<evidence type="ECO:0000256" key="22">
    <source>
        <dbReference type="ARBA" id="ARBA00045102"/>
    </source>
</evidence>
<evidence type="ECO:0000256" key="7">
    <source>
        <dbReference type="ARBA" id="ARBA00022490"/>
    </source>
</evidence>
<feature type="transmembrane region" description="Helical" evidence="25">
    <location>
        <begin position="251"/>
        <end position="272"/>
    </location>
</feature>
<accession>A0A0G2EDM0</accession>
<comment type="catalytic activity">
    <reaction evidence="21">
        <text>a di-trans,poly-cis-dolichyl beta-D-mannosyl phosphate + L-threonyl-[protein] = 3-O-(alpha-D-mannosyl)-L-threonyl-[protein] + a di-trans,poly-cis-dolichyl phosphate + H(+)</text>
        <dbReference type="Rhea" id="RHEA:53396"/>
        <dbReference type="Rhea" id="RHEA-COMP:11060"/>
        <dbReference type="Rhea" id="RHEA-COMP:13547"/>
        <dbReference type="Rhea" id="RHEA-COMP:19498"/>
        <dbReference type="Rhea" id="RHEA-COMP:19501"/>
        <dbReference type="ChEBI" id="CHEBI:15378"/>
        <dbReference type="ChEBI" id="CHEBI:30013"/>
        <dbReference type="ChEBI" id="CHEBI:57683"/>
        <dbReference type="ChEBI" id="CHEBI:58211"/>
        <dbReference type="ChEBI" id="CHEBI:137323"/>
        <dbReference type="EC" id="2.4.1.109"/>
    </reaction>
</comment>
<keyword evidence="7" id="KW-0963">Cytoplasm</keyword>
<feature type="transmembrane region" description="Helical" evidence="25">
    <location>
        <begin position="615"/>
        <end position="636"/>
    </location>
</feature>
<keyword evidence="13" id="KW-0677">Repeat</keyword>
<evidence type="ECO:0000256" key="8">
    <source>
        <dbReference type="ARBA" id="ARBA00022618"/>
    </source>
</evidence>
<dbReference type="SUPFAM" id="SSF82109">
    <property type="entry name" value="MIR domain"/>
    <property type="match status" value="1"/>
</dbReference>
<dbReference type="PROSITE" id="PS50919">
    <property type="entry name" value="MIR"/>
    <property type="match status" value="3"/>
</dbReference>
<dbReference type="FunFam" id="2.80.10.50:FF:000034">
    <property type="entry name" value="Dolichyl-phosphate-mannose-protein mannosyltransferase 1"/>
    <property type="match status" value="1"/>
</dbReference>
<evidence type="ECO:0000256" key="23">
    <source>
        <dbReference type="PROSITE-ProRule" id="PRU00576"/>
    </source>
</evidence>
<evidence type="ECO:0000256" key="18">
    <source>
        <dbReference type="ARBA" id="ARBA00023180"/>
    </source>
</evidence>
<evidence type="ECO:0000256" key="19">
    <source>
        <dbReference type="ARBA" id="ARBA00023212"/>
    </source>
</evidence>
<keyword evidence="30" id="KW-1185">Reference proteome</keyword>
<evidence type="ECO:0000259" key="28">
    <source>
        <dbReference type="PROSITE" id="PS51230"/>
    </source>
</evidence>
<feature type="domain" description="MIR" evidence="27">
    <location>
        <begin position="340"/>
        <end position="394"/>
    </location>
</feature>
<evidence type="ECO:0000256" key="1">
    <source>
        <dbReference type="ARBA" id="ARBA00004245"/>
    </source>
</evidence>
<dbReference type="Pfam" id="PF16192">
    <property type="entry name" value="PMT_4TMC"/>
    <property type="match status" value="1"/>
</dbReference>
<dbReference type="InterPro" id="IPR036872">
    <property type="entry name" value="CH_dom_sf"/>
</dbReference>
<dbReference type="SUPFAM" id="SSF140612">
    <property type="entry name" value="EB1 dimerisation domain-like"/>
    <property type="match status" value="1"/>
</dbReference>
<comment type="similarity">
    <text evidence="4">Belongs to the glycosyltransferase 39 family.</text>
</comment>
<evidence type="ECO:0000256" key="17">
    <source>
        <dbReference type="ARBA" id="ARBA00023136"/>
    </source>
</evidence>
<evidence type="ECO:0000256" key="21">
    <source>
        <dbReference type="ARBA" id="ARBA00045085"/>
    </source>
</evidence>
<evidence type="ECO:0000256" key="15">
    <source>
        <dbReference type="ARBA" id="ARBA00022824"/>
    </source>
</evidence>
<feature type="region of interest" description="Disordered" evidence="24">
    <location>
        <begin position="788"/>
        <end position="817"/>
    </location>
</feature>
<dbReference type="GO" id="GO:0004169">
    <property type="term" value="F:dolichyl-phosphate-mannose-protein mannosyltransferase activity"/>
    <property type="evidence" value="ECO:0007669"/>
    <property type="project" value="UniProtKB-EC"/>
</dbReference>
<dbReference type="InterPro" id="IPR001715">
    <property type="entry name" value="CH_dom"/>
</dbReference>
<reference evidence="29 30" key="2">
    <citation type="submission" date="2015-05" db="EMBL/GenBank/DDBJ databases">
        <authorList>
            <person name="Morales-Cruz A."/>
            <person name="Amrine K.C."/>
            <person name="Cantu D."/>
        </authorList>
    </citation>
    <scope>NUCLEOTIDE SEQUENCE [LARGE SCALE GENOMIC DNA]</scope>
    <source>
        <strain evidence="29">UCRPC4</strain>
    </source>
</reference>
<evidence type="ECO:0000256" key="11">
    <source>
        <dbReference type="ARBA" id="ARBA00022692"/>
    </source>
</evidence>
<evidence type="ECO:0000256" key="4">
    <source>
        <dbReference type="ARBA" id="ARBA00007222"/>
    </source>
</evidence>
<dbReference type="InterPro" id="IPR032421">
    <property type="entry name" value="PMT_4TMC"/>
</dbReference>
<dbReference type="GO" id="GO:0051010">
    <property type="term" value="F:microtubule plus-end binding"/>
    <property type="evidence" value="ECO:0007669"/>
    <property type="project" value="UniProtKB-ARBA"/>
</dbReference>
<keyword evidence="19" id="KW-0206">Cytoskeleton</keyword>
<feature type="transmembrane region" description="Helical" evidence="25">
    <location>
        <begin position="106"/>
        <end position="124"/>
    </location>
</feature>
<feature type="transmembrane region" description="Helical" evidence="25">
    <location>
        <begin position="173"/>
        <end position="190"/>
    </location>
</feature>
<dbReference type="Gene3D" id="2.80.10.50">
    <property type="match status" value="1"/>
</dbReference>
<dbReference type="GO" id="GO:0031502">
    <property type="term" value="C:dolichyl-phosphate-mannose-protein mannosyltransferase complex"/>
    <property type="evidence" value="ECO:0007669"/>
    <property type="project" value="UniProtKB-ARBA"/>
</dbReference>
<keyword evidence="8" id="KW-0132">Cell division</keyword>
<dbReference type="UniPathway" id="UPA00378"/>
<dbReference type="Pfam" id="PF02366">
    <property type="entry name" value="PMT"/>
    <property type="match status" value="1"/>
</dbReference>
<feature type="region of interest" description="Disordered" evidence="24">
    <location>
        <begin position="1"/>
        <end position="42"/>
    </location>
</feature>
<feature type="compositionally biased region" description="Basic and acidic residues" evidence="24">
    <location>
        <begin position="26"/>
        <end position="41"/>
    </location>
</feature>
<dbReference type="GO" id="GO:0051301">
    <property type="term" value="P:cell division"/>
    <property type="evidence" value="ECO:0007669"/>
    <property type="project" value="UniProtKB-KW"/>
</dbReference>
<feature type="domain" description="MIR" evidence="27">
    <location>
        <begin position="416"/>
        <end position="475"/>
    </location>
</feature>
<evidence type="ECO:0000313" key="29">
    <source>
        <dbReference type="EMBL" id="KKY21002.1"/>
    </source>
</evidence>
<feature type="transmembrane region" description="Helical" evidence="25">
    <location>
        <begin position="657"/>
        <end position="675"/>
    </location>
</feature>
<keyword evidence="11 25" id="KW-0812">Transmembrane</keyword>
<dbReference type="PANTHER" id="PTHR10050:SF50">
    <property type="entry name" value="DOLICHYL-PHOSPHATE-MANNOSE--PROTEIN MANNOSYLTRANSFERASE 1-RELATED"/>
    <property type="match status" value="1"/>
</dbReference>
<keyword evidence="15" id="KW-0256">Endoplasmic reticulum</keyword>
<dbReference type="GO" id="GO:0030473">
    <property type="term" value="P:nuclear migration along microtubule"/>
    <property type="evidence" value="ECO:0007669"/>
    <property type="project" value="UniProtKB-ARBA"/>
</dbReference>
<feature type="transmembrane region" description="Helical" evidence="25">
    <location>
        <begin position="144"/>
        <end position="166"/>
    </location>
</feature>
<comment type="pathway">
    <text evidence="3">Protein modification; protein glycosylation.</text>
</comment>
<feature type="transmembrane region" description="Helical" evidence="25">
    <location>
        <begin position="59"/>
        <end position="75"/>
    </location>
</feature>
<evidence type="ECO:0000256" key="13">
    <source>
        <dbReference type="ARBA" id="ARBA00022737"/>
    </source>
</evidence>